<dbReference type="Pfam" id="PF00294">
    <property type="entry name" value="PfkB"/>
    <property type="match status" value="1"/>
</dbReference>
<proteinExistence type="predicted"/>
<keyword evidence="5" id="KW-1185">Reference proteome</keyword>
<dbReference type="InterPro" id="IPR002173">
    <property type="entry name" value="Carboh/pur_kinase_PfkB_CS"/>
</dbReference>
<dbReference type="InterPro" id="IPR029056">
    <property type="entry name" value="Ribokinase-like"/>
</dbReference>
<organism evidence="4 5">
    <name type="scientific">Pendulispora brunnea</name>
    <dbReference type="NCBI Taxonomy" id="2905690"/>
    <lineage>
        <taxon>Bacteria</taxon>
        <taxon>Pseudomonadati</taxon>
        <taxon>Myxococcota</taxon>
        <taxon>Myxococcia</taxon>
        <taxon>Myxococcales</taxon>
        <taxon>Sorangiineae</taxon>
        <taxon>Pendulisporaceae</taxon>
        <taxon>Pendulispora</taxon>
    </lineage>
</organism>
<dbReference type="RefSeq" id="WP_394841557.1">
    <property type="nucleotide sequence ID" value="NZ_CP089982.1"/>
</dbReference>
<dbReference type="GO" id="GO:0016301">
    <property type="term" value="F:kinase activity"/>
    <property type="evidence" value="ECO:0007669"/>
    <property type="project" value="UniProtKB-KW"/>
</dbReference>
<dbReference type="SUPFAM" id="SSF53613">
    <property type="entry name" value="Ribokinase-like"/>
    <property type="match status" value="1"/>
</dbReference>
<dbReference type="PROSITE" id="PS00584">
    <property type="entry name" value="PFKB_KINASES_2"/>
    <property type="match status" value="1"/>
</dbReference>
<dbReference type="InterPro" id="IPR011611">
    <property type="entry name" value="PfkB_dom"/>
</dbReference>
<accession>A0ABZ2K180</accession>
<keyword evidence="1" id="KW-0808">Transferase</keyword>
<protein>
    <submittedName>
        <fullName evidence="4">PfkB family carbohydrate kinase</fullName>
    </submittedName>
</protein>
<name>A0ABZ2K180_9BACT</name>
<dbReference type="PANTHER" id="PTHR10584">
    <property type="entry name" value="SUGAR KINASE"/>
    <property type="match status" value="1"/>
</dbReference>
<dbReference type="PANTHER" id="PTHR10584:SF166">
    <property type="entry name" value="RIBOKINASE"/>
    <property type="match status" value="1"/>
</dbReference>
<evidence type="ECO:0000313" key="5">
    <source>
        <dbReference type="Proteomes" id="UP001379533"/>
    </source>
</evidence>
<reference evidence="4 5" key="1">
    <citation type="submission" date="2021-12" db="EMBL/GenBank/DDBJ databases">
        <title>Discovery of the Pendulisporaceae a myxobacterial family with distinct sporulation behavior and unique specialized metabolism.</title>
        <authorList>
            <person name="Garcia R."/>
            <person name="Popoff A."/>
            <person name="Bader C.D."/>
            <person name="Loehr J."/>
            <person name="Walesch S."/>
            <person name="Walt C."/>
            <person name="Boldt J."/>
            <person name="Bunk B."/>
            <person name="Haeckl F.J.F.P.J."/>
            <person name="Gunesch A.P."/>
            <person name="Birkelbach J."/>
            <person name="Nuebel U."/>
            <person name="Pietschmann T."/>
            <person name="Bach T."/>
            <person name="Mueller R."/>
        </authorList>
    </citation>
    <scope>NUCLEOTIDE SEQUENCE [LARGE SCALE GENOMIC DNA]</scope>
    <source>
        <strain evidence="4 5">MSr12523</strain>
    </source>
</reference>
<gene>
    <name evidence="4" type="ORF">LZC95_31340</name>
</gene>
<feature type="domain" description="Carbohydrate kinase PfkB" evidence="3">
    <location>
        <begin position="11"/>
        <end position="270"/>
    </location>
</feature>
<dbReference type="Proteomes" id="UP001379533">
    <property type="component" value="Chromosome"/>
</dbReference>
<dbReference type="Gene3D" id="3.40.1190.20">
    <property type="match status" value="1"/>
</dbReference>
<sequence>MAFDTLEMPYGTFEYVVGGAATFSSIAASLLTHGVRIVGVVGDDFPRDYLDFLRKREIDTLGVEQVAGKSFFWRGRYSADLASRETLDTQLNVFANFQPKIPEAHRSTPYVLLGNIHPQLQLDVLDQVEKPKLVAADTMNFWISGESATLNKLLARTDLLIINDEEARQLSGIDNIVRAAADIRKRGPSRVIIKRGEFGSLLFDEAGTFFCPGYPLEEVRDPTGAGDTFAGGLLGYVTRHGDTSPSTLRRAMFYGSALASFCVEDVGTTRIAKVTRSELDARIQAFARLVDYGGSLALPAEESR</sequence>
<evidence type="ECO:0000313" key="4">
    <source>
        <dbReference type="EMBL" id="WXA90937.1"/>
    </source>
</evidence>
<evidence type="ECO:0000256" key="1">
    <source>
        <dbReference type="ARBA" id="ARBA00022679"/>
    </source>
</evidence>
<dbReference type="EMBL" id="CP089982">
    <property type="protein sequence ID" value="WXA90937.1"/>
    <property type="molecule type" value="Genomic_DNA"/>
</dbReference>
<keyword evidence="2 4" id="KW-0418">Kinase</keyword>
<evidence type="ECO:0000256" key="2">
    <source>
        <dbReference type="ARBA" id="ARBA00022777"/>
    </source>
</evidence>
<evidence type="ECO:0000259" key="3">
    <source>
        <dbReference type="Pfam" id="PF00294"/>
    </source>
</evidence>